<name>A0A1H9XS08_9PSEU</name>
<dbReference type="PANTHER" id="PTHR34293">
    <property type="entry name" value="HTH-TYPE TRANSCRIPTIONAL REGULATOR TRMBL2"/>
    <property type="match status" value="1"/>
</dbReference>
<dbReference type="CDD" id="cd06170">
    <property type="entry name" value="LuxR_C_like"/>
    <property type="match status" value="1"/>
</dbReference>
<dbReference type="GO" id="GO:0006355">
    <property type="term" value="P:regulation of DNA-templated transcription"/>
    <property type="evidence" value="ECO:0007669"/>
    <property type="project" value="InterPro"/>
</dbReference>
<organism evidence="2 3">
    <name type="scientific">Lentzea flaviverrucosa</name>
    <dbReference type="NCBI Taxonomy" id="200379"/>
    <lineage>
        <taxon>Bacteria</taxon>
        <taxon>Bacillati</taxon>
        <taxon>Actinomycetota</taxon>
        <taxon>Actinomycetes</taxon>
        <taxon>Pseudonocardiales</taxon>
        <taxon>Pseudonocardiaceae</taxon>
        <taxon>Lentzea</taxon>
    </lineage>
</organism>
<dbReference type="Proteomes" id="UP000199028">
    <property type="component" value="Unassembled WGS sequence"/>
</dbReference>
<reference evidence="3" key="1">
    <citation type="submission" date="2016-10" db="EMBL/GenBank/DDBJ databases">
        <authorList>
            <person name="Varghese N."/>
            <person name="Submissions S."/>
        </authorList>
    </citation>
    <scope>NUCLEOTIDE SEQUENCE [LARGE SCALE GENOMIC DNA]</scope>
    <source>
        <strain evidence="3">CGMCC 4.578</strain>
    </source>
</reference>
<dbReference type="InterPro" id="IPR036388">
    <property type="entry name" value="WH-like_DNA-bd_sf"/>
</dbReference>
<protein>
    <submittedName>
        <fullName evidence="2">Regulatory protein, luxR family</fullName>
    </submittedName>
</protein>
<dbReference type="PANTHER" id="PTHR34293:SF1">
    <property type="entry name" value="HTH-TYPE TRANSCRIPTIONAL REGULATOR TRMBL2"/>
    <property type="match status" value="1"/>
</dbReference>
<evidence type="ECO:0000313" key="2">
    <source>
        <dbReference type="EMBL" id="SES48955.1"/>
    </source>
</evidence>
<proteinExistence type="predicted"/>
<dbReference type="GO" id="GO:0003677">
    <property type="term" value="F:DNA binding"/>
    <property type="evidence" value="ECO:0007669"/>
    <property type="project" value="InterPro"/>
</dbReference>
<dbReference type="InterPro" id="IPR000792">
    <property type="entry name" value="Tscrpt_reg_LuxR_C"/>
</dbReference>
<evidence type="ECO:0000259" key="1">
    <source>
        <dbReference type="PROSITE" id="PS50043"/>
    </source>
</evidence>
<feature type="domain" description="HTH luxR-type" evidence="1">
    <location>
        <begin position="187"/>
        <end position="252"/>
    </location>
</feature>
<accession>A0A1H9XS08</accession>
<sequence>MVIERSDDEDHVRQLLEMRRLADELHLMLGGDSAEDEGISVVRGQDGILNVYEEMMGEARGEFWGCDRPPYADRRPAVSDQVAVFLRKKSEGIRFRMLFDTAVLTVPNGLQRLRGARISGQEVRLLSGTPFKIAIADRSTALIASSDGSELDTALLVRPSPVLNVVVAFFEMFWAAATPLRMELQSGSGDGSPISEQEHDLIALLVAGLAEDQIAEKLGLSVRTTRRKIHGLMETLGAETRFQAGVKATRLGWF</sequence>
<dbReference type="InterPro" id="IPR051797">
    <property type="entry name" value="TrmB-like"/>
</dbReference>
<dbReference type="PROSITE" id="PS50043">
    <property type="entry name" value="HTH_LUXR_2"/>
    <property type="match status" value="1"/>
</dbReference>
<dbReference type="SMART" id="SM00421">
    <property type="entry name" value="HTH_LUXR"/>
    <property type="match status" value="1"/>
</dbReference>
<dbReference type="InterPro" id="IPR016032">
    <property type="entry name" value="Sig_transdc_resp-reg_C-effctor"/>
</dbReference>
<evidence type="ECO:0000313" key="3">
    <source>
        <dbReference type="Proteomes" id="UP000199028"/>
    </source>
</evidence>
<keyword evidence="3" id="KW-1185">Reference proteome</keyword>
<gene>
    <name evidence="2" type="ORF">SAMN05216195_11723</name>
</gene>
<dbReference type="Gene3D" id="1.10.10.10">
    <property type="entry name" value="Winged helix-like DNA-binding domain superfamily/Winged helix DNA-binding domain"/>
    <property type="match status" value="1"/>
</dbReference>
<dbReference type="SUPFAM" id="SSF46894">
    <property type="entry name" value="C-terminal effector domain of the bipartite response regulators"/>
    <property type="match status" value="1"/>
</dbReference>
<dbReference type="EMBL" id="FOFT01000017">
    <property type="protein sequence ID" value="SES48955.1"/>
    <property type="molecule type" value="Genomic_DNA"/>
</dbReference>
<dbReference type="AlphaFoldDB" id="A0A1H9XS08"/>